<reference evidence="2" key="1">
    <citation type="journal article" date="2015" name="Genome Announc.">
        <title>Draft Genome Sequence of Thiostrepton-Producing Streptomyces azureus ATCC 14921.</title>
        <authorList>
            <person name="Sakihara K."/>
            <person name="Maeda J."/>
            <person name="Tashiro K."/>
            <person name="Fujino Y."/>
            <person name="Kuhara S."/>
            <person name="Ohshima T."/>
            <person name="Ogata S."/>
            <person name="Doi K."/>
        </authorList>
    </citation>
    <scope>NUCLEOTIDE SEQUENCE [LARGE SCALE GENOMIC DNA]</scope>
    <source>
        <strain evidence="2">ATCC14921</strain>
    </source>
</reference>
<organism evidence="2 3">
    <name type="scientific">Streptomyces azureus</name>
    <dbReference type="NCBI Taxonomy" id="146537"/>
    <lineage>
        <taxon>Bacteria</taxon>
        <taxon>Bacillati</taxon>
        <taxon>Actinomycetota</taxon>
        <taxon>Actinomycetes</taxon>
        <taxon>Kitasatosporales</taxon>
        <taxon>Streptomycetaceae</taxon>
        <taxon>Streptomyces</taxon>
    </lineage>
</organism>
<proteinExistence type="predicted"/>
<feature type="compositionally biased region" description="Basic and acidic residues" evidence="1">
    <location>
        <begin position="39"/>
        <end position="60"/>
    </location>
</feature>
<dbReference type="AlphaFoldDB" id="A0A0K8PZS5"/>
<name>A0A0K8PZS5_STRAJ</name>
<feature type="region of interest" description="Disordered" evidence="1">
    <location>
        <begin position="1"/>
        <end position="60"/>
    </location>
</feature>
<protein>
    <submittedName>
        <fullName evidence="2">TMC domain protein</fullName>
    </submittedName>
</protein>
<accession>A0A0K8PZS5</accession>
<dbReference type="EMBL" id="DF968533">
    <property type="protein sequence ID" value="GAP53233.1"/>
    <property type="molecule type" value="Genomic_DNA"/>
</dbReference>
<gene>
    <name evidence="2" type="ORF">SAZU_8114</name>
</gene>
<evidence type="ECO:0000313" key="2">
    <source>
        <dbReference type="EMBL" id="GAP53233.1"/>
    </source>
</evidence>
<sequence length="60" mass="7040">MRTPQDWPVPTARARHAPIDRSQQARRVGTQQVPTLPRNHADREPARADRELRGPDWTYR</sequence>
<dbReference type="Proteomes" id="UP000053859">
    <property type="component" value="Unassembled WGS sequence"/>
</dbReference>
<evidence type="ECO:0000256" key="1">
    <source>
        <dbReference type="SAM" id="MobiDB-lite"/>
    </source>
</evidence>
<keyword evidence="3" id="KW-1185">Reference proteome</keyword>
<evidence type="ECO:0000313" key="3">
    <source>
        <dbReference type="Proteomes" id="UP000053859"/>
    </source>
</evidence>